<evidence type="ECO:0000313" key="7">
    <source>
        <dbReference type="EMBL" id="HHH12712.1"/>
    </source>
</evidence>
<comment type="caution">
    <text evidence="7">The sequence shown here is derived from an EMBL/GenBank/DDBJ whole genome shotgun (WGS) entry which is preliminary data.</text>
</comment>
<proteinExistence type="predicted"/>
<organism evidence="7">
    <name type="scientific">Thiolapillus brandeum</name>
    <dbReference type="NCBI Taxonomy" id="1076588"/>
    <lineage>
        <taxon>Bacteria</taxon>
        <taxon>Pseudomonadati</taxon>
        <taxon>Pseudomonadota</taxon>
        <taxon>Gammaproteobacteria</taxon>
        <taxon>Chromatiales</taxon>
        <taxon>Sedimenticolaceae</taxon>
        <taxon>Thiolapillus</taxon>
    </lineage>
</organism>
<keyword evidence="2 4" id="KW-0479">Metal-binding</keyword>
<dbReference type="PROSITE" id="PS51007">
    <property type="entry name" value="CYTC"/>
    <property type="match status" value="1"/>
</dbReference>
<dbReference type="GO" id="GO:0046872">
    <property type="term" value="F:metal ion binding"/>
    <property type="evidence" value="ECO:0007669"/>
    <property type="project" value="UniProtKB-KW"/>
</dbReference>
<dbReference type="InterPro" id="IPR036909">
    <property type="entry name" value="Cyt_c-like_dom_sf"/>
</dbReference>
<sequence>MTSNNHRFSRLAGSLLLAAGLVITAQASAAEDPVSAGKKIAFDRKKGNCLACHQIEGGTLAGNIAPPLLAMKHRFPDKAKLRAQIWDARKNNPRTIMPPFGPHRILSEKEIDLVTEFIHSL</sequence>
<dbReference type="SUPFAM" id="SSF46626">
    <property type="entry name" value="Cytochrome c"/>
    <property type="match status" value="1"/>
</dbReference>
<name>A0A7C5IXP3_9GAMM</name>
<evidence type="ECO:0000256" key="5">
    <source>
        <dbReference type="SAM" id="SignalP"/>
    </source>
</evidence>
<dbReference type="AlphaFoldDB" id="A0A7C5IXP3"/>
<reference evidence="7" key="1">
    <citation type="journal article" date="2020" name="mSystems">
        <title>Genome- and Community-Level Interaction Insights into Carbon Utilization and Element Cycling Functions of Hydrothermarchaeota in Hydrothermal Sediment.</title>
        <authorList>
            <person name="Zhou Z."/>
            <person name="Liu Y."/>
            <person name="Xu W."/>
            <person name="Pan J."/>
            <person name="Luo Z.H."/>
            <person name="Li M."/>
        </authorList>
    </citation>
    <scope>NUCLEOTIDE SEQUENCE [LARGE SCALE GENOMIC DNA]</scope>
    <source>
        <strain evidence="7">HyVt-535</strain>
    </source>
</reference>
<evidence type="ECO:0000256" key="2">
    <source>
        <dbReference type="ARBA" id="ARBA00022723"/>
    </source>
</evidence>
<dbReference type="InterPro" id="IPR030999">
    <property type="entry name" value="Thiosulf_SoxX"/>
</dbReference>
<feature type="chain" id="PRO_5027648257" evidence="5">
    <location>
        <begin position="30"/>
        <end position="121"/>
    </location>
</feature>
<evidence type="ECO:0000256" key="1">
    <source>
        <dbReference type="ARBA" id="ARBA00022617"/>
    </source>
</evidence>
<dbReference type="EMBL" id="DROM01000037">
    <property type="protein sequence ID" value="HHH12712.1"/>
    <property type="molecule type" value="Genomic_DNA"/>
</dbReference>
<accession>A0A7C5IXP3</accession>
<evidence type="ECO:0000256" key="3">
    <source>
        <dbReference type="ARBA" id="ARBA00023004"/>
    </source>
</evidence>
<dbReference type="Gene3D" id="1.10.760.10">
    <property type="entry name" value="Cytochrome c-like domain"/>
    <property type="match status" value="1"/>
</dbReference>
<gene>
    <name evidence="7" type="primary">soxX</name>
    <name evidence="7" type="ORF">ENJ98_00585</name>
</gene>
<protein>
    <submittedName>
        <fullName evidence="7">Sulfur oxidation c-type cytochrome SoxX</fullName>
    </submittedName>
</protein>
<dbReference type="Pfam" id="PF00034">
    <property type="entry name" value="Cytochrom_C"/>
    <property type="match status" value="1"/>
</dbReference>
<dbReference type="Proteomes" id="UP000886100">
    <property type="component" value="Unassembled WGS sequence"/>
</dbReference>
<evidence type="ECO:0000256" key="4">
    <source>
        <dbReference type="PROSITE-ProRule" id="PRU00433"/>
    </source>
</evidence>
<dbReference type="GO" id="GO:0020037">
    <property type="term" value="F:heme binding"/>
    <property type="evidence" value="ECO:0007669"/>
    <property type="project" value="InterPro"/>
</dbReference>
<keyword evidence="1 4" id="KW-0349">Heme</keyword>
<dbReference type="InterPro" id="IPR009056">
    <property type="entry name" value="Cyt_c-like_dom"/>
</dbReference>
<feature type="domain" description="Cytochrome c" evidence="6">
    <location>
        <begin position="32"/>
        <end position="121"/>
    </location>
</feature>
<keyword evidence="3 4" id="KW-0408">Iron</keyword>
<keyword evidence="5" id="KW-0732">Signal</keyword>
<dbReference type="GO" id="GO:0009055">
    <property type="term" value="F:electron transfer activity"/>
    <property type="evidence" value="ECO:0007669"/>
    <property type="project" value="InterPro"/>
</dbReference>
<feature type="signal peptide" evidence="5">
    <location>
        <begin position="1"/>
        <end position="29"/>
    </location>
</feature>
<evidence type="ECO:0000259" key="6">
    <source>
        <dbReference type="PROSITE" id="PS51007"/>
    </source>
</evidence>
<dbReference type="NCBIfam" id="TIGR04485">
    <property type="entry name" value="thiosulf_SoxX"/>
    <property type="match status" value="1"/>
</dbReference>